<dbReference type="OrthoDB" id="11715at10239"/>
<dbReference type="RefSeq" id="YP_238562.1">
    <property type="nucleotide sequence ID" value="NC_007021.1"/>
</dbReference>
<accession>A0A6H0X5A9</accession>
<evidence type="ECO:0000313" key="3">
    <source>
        <dbReference type="Proteomes" id="UP000503318"/>
    </source>
</evidence>
<name>A0A6H0X5A9_BPTWO</name>
<proteinExistence type="predicted"/>
<gene>
    <name evidence="2" type="ORF">TwortDSMZ_111</name>
</gene>
<sequence>MTEENKNVEEVKKETPKEESKKLTKEEIDKLKYKQQEEREEVINKVIRGVNDIYEKEFKFDNLDEPVTFKIRYPNALEQGQILSVRSSYFNGTDMYQSQEIIYAFHMLATLNVVGIDVPKEFRNAEEIYRLEPLLELYYDWVAWLNTFRY</sequence>
<dbReference type="Proteomes" id="UP000503318">
    <property type="component" value="Segment"/>
</dbReference>
<dbReference type="KEGG" id="vg:5130378"/>
<dbReference type="EMBL" id="MT151386">
    <property type="protein sequence ID" value="QIW89110.1"/>
    <property type="molecule type" value="Genomic_DNA"/>
</dbReference>
<feature type="region of interest" description="Disordered" evidence="1">
    <location>
        <begin position="1"/>
        <end position="27"/>
    </location>
</feature>
<evidence type="ECO:0000256" key="1">
    <source>
        <dbReference type="SAM" id="MobiDB-lite"/>
    </source>
</evidence>
<protein>
    <submittedName>
        <fullName evidence="2">Uncharacterized protein</fullName>
    </submittedName>
</protein>
<evidence type="ECO:0000313" key="2">
    <source>
        <dbReference type="EMBL" id="QIW89110.1"/>
    </source>
</evidence>
<organism evidence="2 3">
    <name type="scientific">Staphylococcus phage Twort (strain DSM 17442 / HER 48)</name>
    <name type="common">Bacteriophage Twort</name>
    <dbReference type="NCBI Taxonomy" id="2908167"/>
    <lineage>
        <taxon>Viruses</taxon>
        <taxon>Duplodnaviria</taxon>
        <taxon>Heunggongvirae</taxon>
        <taxon>Uroviricota</taxon>
        <taxon>Caudoviricetes</taxon>
        <taxon>Herelleviridae</taxon>
        <taxon>Twortvirinae</taxon>
        <taxon>Twortvirus</taxon>
        <taxon>Twortvirus twort</taxon>
    </lineage>
</organism>
<organismHost>
    <name type="scientific">Twortvirus twort</name>
    <dbReference type="NCBI Taxonomy" id="55510"/>
</organismHost>
<reference evidence="2 3" key="1">
    <citation type="submission" date="2020-03" db="EMBL/GenBank/DDBJ databases">
        <title>Variable regions in the genome of staphylococcal bacteriophage Twort.</title>
        <authorList>
            <person name="Glowacka-Rutkowska A."/>
            <person name="Gawor J."/>
            <person name="Lobocka M."/>
        </authorList>
    </citation>
    <scope>NUCLEOTIDE SEQUENCE [LARGE SCALE GENOMIC DNA]</scope>
</reference>